<protein>
    <submittedName>
        <fullName evidence="1">Uncharacterized protein</fullName>
    </submittedName>
</protein>
<evidence type="ECO:0000313" key="2">
    <source>
        <dbReference type="Proteomes" id="UP000306192"/>
    </source>
</evidence>
<dbReference type="EMBL" id="QYRT01000036">
    <property type="protein sequence ID" value="TIH33326.1"/>
    <property type="molecule type" value="Genomic_DNA"/>
</dbReference>
<dbReference type="Proteomes" id="UP000306192">
    <property type="component" value="Unassembled WGS sequence"/>
</dbReference>
<organism evidence="1 2">
    <name type="scientific">Subtercola vilae</name>
    <dbReference type="NCBI Taxonomy" id="2056433"/>
    <lineage>
        <taxon>Bacteria</taxon>
        <taxon>Bacillati</taxon>
        <taxon>Actinomycetota</taxon>
        <taxon>Actinomycetes</taxon>
        <taxon>Micrococcales</taxon>
        <taxon>Microbacteriaceae</taxon>
        <taxon>Subtercola</taxon>
    </lineage>
</organism>
<accession>A0A4T2BU75</accession>
<evidence type="ECO:0000313" key="1">
    <source>
        <dbReference type="EMBL" id="TIH33326.1"/>
    </source>
</evidence>
<keyword evidence="2" id="KW-1185">Reference proteome</keyword>
<sequence>MPPTVFTARLSRATSNKLKLTVTDGPGEPLAVAVQGGADGVGSKLGVLFGFKNGGVGKHLVTFRGGNTLVVETRSGEPSVLVQNGEVIASLARGDESEVLLPTGETLFVIVPDPAGARTADAFHLHVYRCHADGQAREVVGALDVILTNTGWTFTAYTVIDVLDVLPDLTLANFARPLGTALRLPMQGVRLVLKGPLSDRDQAILVGVCVDLAIGLRPYVAAMRNNSSRAEAPSAAS</sequence>
<reference evidence="1 2" key="1">
    <citation type="journal article" date="2019" name="Microorganisms">
        <title>Systematic Affiliation and Genome Analysis of Subtercola vilae DB165(T) with Particular Emphasis on Cold Adaptation of an Isolate from a High-Altitude Cold Volcano Lake.</title>
        <authorList>
            <person name="Villalobos A.S."/>
            <person name="Wiese J."/>
            <person name="Imhoff J.F."/>
            <person name="Dorador C."/>
            <person name="Keller A."/>
            <person name="Hentschel U."/>
        </authorList>
    </citation>
    <scope>NUCLEOTIDE SEQUENCE [LARGE SCALE GENOMIC DNA]</scope>
    <source>
        <strain evidence="1 2">DB165</strain>
    </source>
</reference>
<name>A0A4T2BU75_9MICO</name>
<proteinExistence type="predicted"/>
<dbReference type="AlphaFoldDB" id="A0A4T2BU75"/>
<comment type="caution">
    <text evidence="1">The sequence shown here is derived from an EMBL/GenBank/DDBJ whole genome shotgun (WGS) entry which is preliminary data.</text>
</comment>
<gene>
    <name evidence="1" type="ORF">D4765_15070</name>
</gene>